<name>A0AAV3SF06_HALDO</name>
<dbReference type="GeneID" id="71763092"/>
<sequence length="95" mass="10603">MAQSHDGSIIDDRDLDISFDRDDLPKGEARLVIHEDGVTTVIQGDAEKVEQRFKQHRADDLGVTVEELNAAIEEYPMPDSDEGLVPAEDFYDESA</sequence>
<dbReference type="Proteomes" id="UP000830542">
    <property type="component" value="Plasmid unnamed1"/>
</dbReference>
<accession>A0AAV3SF06</accession>
<evidence type="ECO:0000313" key="1">
    <source>
        <dbReference type="EMBL" id="GAA0457803.1"/>
    </source>
</evidence>
<dbReference type="EMBL" id="BAAADN010000020">
    <property type="protein sequence ID" value="GAA0457803.1"/>
    <property type="molecule type" value="Genomic_DNA"/>
</dbReference>
<keyword evidence="3" id="KW-1185">Reference proteome</keyword>
<reference evidence="2" key="2">
    <citation type="submission" date="2022-04" db="EMBL/GenBank/DDBJ databases">
        <title>Sequencing and genomic assembly of Halococcus dombrowskii.</title>
        <authorList>
            <person name="Lim S.W."/>
            <person name="MacLea K.S."/>
        </authorList>
    </citation>
    <scope>NUCLEOTIDE SEQUENCE</scope>
    <source>
        <strain evidence="2">H4</strain>
        <plasmid evidence="2">unnamed1</plasmid>
    </source>
</reference>
<geneLocation type="plasmid" evidence="2 3">
    <name>unnamed1</name>
</geneLocation>
<reference evidence="1" key="1">
    <citation type="journal article" date="2014" name="Int. J. Syst. Evol. Microbiol.">
        <title>Complete genome sequence of Corynebacterium casei LMG S-19264T (=DSM 44701T), isolated from a smear-ripened cheese.</title>
        <authorList>
            <consortium name="US DOE Joint Genome Institute (JGI-PGF)"/>
            <person name="Walter F."/>
            <person name="Albersmeier A."/>
            <person name="Kalinowski J."/>
            <person name="Ruckert C."/>
        </authorList>
    </citation>
    <scope>NUCLEOTIDE SEQUENCE</scope>
    <source>
        <strain evidence="1">JCM 12289</strain>
    </source>
</reference>
<organism evidence="1 4">
    <name type="scientific">Halococcus dombrowskii</name>
    <dbReference type="NCBI Taxonomy" id="179637"/>
    <lineage>
        <taxon>Archaea</taxon>
        <taxon>Methanobacteriati</taxon>
        <taxon>Methanobacteriota</taxon>
        <taxon>Stenosarchaea group</taxon>
        <taxon>Halobacteria</taxon>
        <taxon>Halobacteriales</taxon>
        <taxon>Halococcaceae</taxon>
        <taxon>Halococcus</taxon>
    </lineage>
</organism>
<evidence type="ECO:0000313" key="4">
    <source>
        <dbReference type="Proteomes" id="UP001500962"/>
    </source>
</evidence>
<reference evidence="1" key="3">
    <citation type="submission" date="2023-12" db="EMBL/GenBank/DDBJ databases">
        <authorList>
            <person name="Sun Q."/>
            <person name="Inoue M."/>
        </authorList>
    </citation>
    <scope>NUCLEOTIDE SEQUENCE</scope>
    <source>
        <strain evidence="1">JCM 12289</strain>
    </source>
</reference>
<protein>
    <submittedName>
        <fullName evidence="1">Uncharacterized protein</fullName>
    </submittedName>
</protein>
<evidence type="ECO:0000313" key="3">
    <source>
        <dbReference type="Proteomes" id="UP000830542"/>
    </source>
</evidence>
<dbReference type="Proteomes" id="UP001500962">
    <property type="component" value="Unassembled WGS sequence"/>
</dbReference>
<dbReference type="KEGG" id="hdo:MUK72_14550"/>
<evidence type="ECO:0000313" key="2">
    <source>
        <dbReference type="EMBL" id="UOO96765.1"/>
    </source>
</evidence>
<gene>
    <name evidence="1" type="ORF">GCM10008985_12450</name>
    <name evidence="2" type="ORF">MUK72_14550</name>
</gene>
<keyword evidence="2" id="KW-0614">Plasmid</keyword>
<dbReference type="RefSeq" id="WP_244705790.1">
    <property type="nucleotide sequence ID" value="NZ_BAAADN010000020.1"/>
</dbReference>
<dbReference type="EMBL" id="CP095006">
    <property type="protein sequence ID" value="UOO96765.1"/>
    <property type="molecule type" value="Genomic_DNA"/>
</dbReference>
<dbReference type="AlphaFoldDB" id="A0AAV3SF06"/>
<proteinExistence type="predicted"/>